<comment type="caution">
    <text evidence="1">The sequence shown here is derived from an EMBL/GenBank/DDBJ whole genome shotgun (WGS) entry which is preliminary data.</text>
</comment>
<dbReference type="Proteomes" id="UP000284706">
    <property type="component" value="Unassembled WGS sequence"/>
</dbReference>
<evidence type="ECO:0000313" key="2">
    <source>
        <dbReference type="Proteomes" id="UP000284706"/>
    </source>
</evidence>
<sequence length="279" mass="31626">LQIGQRSPVPFVGRVSKIIPPCPISSAQRKTTANPDKREYQNIIYYMTSRLRAIFSHRLDGKRTKDINGKIWDQYALRELRFAAEHIGFAVALGFDLHVPSFLRSLVSHVKSRTSQMPPIVPPDMRALILAQSDEVLSPFLNHASTYFGQWWDPCSASPPSVLTDEHLSAALSYHLLVLDCKEADQGQATHLSHAHDSVAYKLSIMRQICDQQSPWATCRQCSINLELFHEVSSALIELKQDIIALERANSRCTACAERLREHSKKWAILVDKMNPYLH</sequence>
<gene>
    <name evidence="1" type="ORF">CVT26_003684</name>
</gene>
<protein>
    <submittedName>
        <fullName evidence="1">Uncharacterized protein</fullName>
    </submittedName>
</protein>
<dbReference type="EMBL" id="NHYE01004796">
    <property type="protein sequence ID" value="PPQ82077.1"/>
    <property type="molecule type" value="Genomic_DNA"/>
</dbReference>
<feature type="non-terminal residue" evidence="1">
    <location>
        <position position="1"/>
    </location>
</feature>
<evidence type="ECO:0000313" key="1">
    <source>
        <dbReference type="EMBL" id="PPQ82077.1"/>
    </source>
</evidence>
<organism evidence="1 2">
    <name type="scientific">Gymnopilus dilepis</name>
    <dbReference type="NCBI Taxonomy" id="231916"/>
    <lineage>
        <taxon>Eukaryota</taxon>
        <taxon>Fungi</taxon>
        <taxon>Dikarya</taxon>
        <taxon>Basidiomycota</taxon>
        <taxon>Agaricomycotina</taxon>
        <taxon>Agaricomycetes</taxon>
        <taxon>Agaricomycetidae</taxon>
        <taxon>Agaricales</taxon>
        <taxon>Agaricineae</taxon>
        <taxon>Hymenogastraceae</taxon>
        <taxon>Gymnopilus</taxon>
    </lineage>
</organism>
<dbReference type="AlphaFoldDB" id="A0A409WUC0"/>
<reference evidence="1 2" key="1">
    <citation type="journal article" date="2018" name="Evol. Lett.">
        <title>Horizontal gene cluster transfer increased hallucinogenic mushroom diversity.</title>
        <authorList>
            <person name="Reynolds H.T."/>
            <person name="Vijayakumar V."/>
            <person name="Gluck-Thaler E."/>
            <person name="Korotkin H.B."/>
            <person name="Matheny P.B."/>
            <person name="Slot J.C."/>
        </authorList>
    </citation>
    <scope>NUCLEOTIDE SEQUENCE [LARGE SCALE GENOMIC DNA]</scope>
    <source>
        <strain evidence="1 2">SRW20</strain>
    </source>
</reference>
<name>A0A409WUC0_9AGAR</name>
<proteinExistence type="predicted"/>
<dbReference type="InParanoid" id="A0A409WUC0"/>
<keyword evidence="2" id="KW-1185">Reference proteome</keyword>
<accession>A0A409WUC0</accession>